<evidence type="ECO:0000313" key="2">
    <source>
        <dbReference type="EMBL" id="CAG8738798.1"/>
    </source>
</evidence>
<reference evidence="2 3" key="1">
    <citation type="submission" date="2021-06" db="EMBL/GenBank/DDBJ databases">
        <authorList>
            <person name="Kallberg Y."/>
            <person name="Tangrot J."/>
            <person name="Rosling A."/>
        </authorList>
    </citation>
    <scope>NUCLEOTIDE SEQUENCE [LARGE SCALE GENOMIC DNA]</scope>
    <source>
        <strain evidence="2 3">120-4 pot B 10/14</strain>
    </source>
</reference>
<dbReference type="EMBL" id="CAJVQB010010321">
    <property type="protein sequence ID" value="CAG8738798.1"/>
    <property type="molecule type" value="Genomic_DNA"/>
</dbReference>
<evidence type="ECO:0000259" key="1">
    <source>
        <dbReference type="Pfam" id="PF02214"/>
    </source>
</evidence>
<feature type="domain" description="Potassium channel tetramerisation-type BTB" evidence="1">
    <location>
        <begin position="9"/>
        <end position="89"/>
    </location>
</feature>
<comment type="caution">
    <text evidence="2">The sequence shown here is derived from an EMBL/GenBank/DDBJ whole genome shotgun (WGS) entry which is preliminary data.</text>
</comment>
<proteinExistence type="predicted"/>
<keyword evidence="3" id="KW-1185">Reference proteome</keyword>
<dbReference type="Proteomes" id="UP000789901">
    <property type="component" value="Unassembled WGS sequence"/>
</dbReference>
<dbReference type="SUPFAM" id="SSF54695">
    <property type="entry name" value="POZ domain"/>
    <property type="match status" value="1"/>
</dbReference>
<gene>
    <name evidence="2" type="ORF">GMARGA_LOCUS15154</name>
</gene>
<dbReference type="InterPro" id="IPR011333">
    <property type="entry name" value="SKP1/BTB/POZ_sf"/>
</dbReference>
<protein>
    <submittedName>
        <fullName evidence="2">34727_t:CDS:1</fullName>
    </submittedName>
</protein>
<organism evidence="2 3">
    <name type="scientific">Gigaspora margarita</name>
    <dbReference type="NCBI Taxonomy" id="4874"/>
    <lineage>
        <taxon>Eukaryota</taxon>
        <taxon>Fungi</taxon>
        <taxon>Fungi incertae sedis</taxon>
        <taxon>Mucoromycota</taxon>
        <taxon>Glomeromycotina</taxon>
        <taxon>Glomeromycetes</taxon>
        <taxon>Diversisporales</taxon>
        <taxon>Gigasporaceae</taxon>
        <taxon>Gigaspora</taxon>
    </lineage>
</organism>
<dbReference type="Pfam" id="PF02214">
    <property type="entry name" value="BTB_2"/>
    <property type="match status" value="1"/>
</dbReference>
<dbReference type="InterPro" id="IPR003131">
    <property type="entry name" value="T1-type_BTB"/>
</dbReference>
<name>A0ABN7V8F8_GIGMA</name>
<dbReference type="Gene3D" id="3.30.710.10">
    <property type="entry name" value="Potassium Channel Kv1.1, Chain A"/>
    <property type="match status" value="1"/>
</dbReference>
<evidence type="ECO:0000313" key="3">
    <source>
        <dbReference type="Proteomes" id="UP000789901"/>
    </source>
</evidence>
<accession>A0ABN7V8F8</accession>
<sequence>MRPCLPYFIIINAKGSKFFIHRDYIKKYPETFLYVLINFNDMKYEQKDYVDESDYEIDVDYEPYIFCHIHSYYINGRYPQKYNKKILEVFDYFLIKLPDRRWEGMSSYLYRKSKLNCYRGCKCKYNLCFCGKQKFIDDKFCYSCIESERKLLEYCNDRKRYK</sequence>